<evidence type="ECO:0000313" key="12">
    <source>
        <dbReference type="EMBL" id="BBU44343.1"/>
    </source>
</evidence>
<accession>A0A7U6RCB8</accession>
<evidence type="ECO:0000313" key="13">
    <source>
        <dbReference type="Proteomes" id="UP000464661"/>
    </source>
</evidence>
<dbReference type="NCBIfam" id="NF004887">
    <property type="entry name" value="PRK06249.1"/>
    <property type="match status" value="1"/>
</dbReference>
<dbReference type="Gene3D" id="1.10.1040.10">
    <property type="entry name" value="N-(1-d-carboxylethyl)-l-norvaline Dehydrogenase, domain 2"/>
    <property type="match status" value="1"/>
</dbReference>
<dbReference type="Pfam" id="PF08546">
    <property type="entry name" value="ApbA_C"/>
    <property type="match status" value="1"/>
</dbReference>
<organism evidence="12 13">
    <name type="scientific">Pseudomonas putida</name>
    <name type="common">Arthrobacter siderocapsulatus</name>
    <dbReference type="NCBI Taxonomy" id="303"/>
    <lineage>
        <taxon>Bacteria</taxon>
        <taxon>Pseudomonadati</taxon>
        <taxon>Pseudomonadota</taxon>
        <taxon>Gammaproteobacteria</taxon>
        <taxon>Pseudomonadales</taxon>
        <taxon>Pseudomonadaceae</taxon>
        <taxon>Pseudomonas</taxon>
    </lineage>
</organism>
<keyword evidence="6" id="KW-0521">NADP</keyword>
<proteinExistence type="inferred from homology"/>
<evidence type="ECO:0000259" key="10">
    <source>
        <dbReference type="Pfam" id="PF02558"/>
    </source>
</evidence>
<comment type="pathway">
    <text evidence="1">Cofactor biosynthesis; (R)-pantothenate biosynthesis; (R)-pantoate from 3-methyl-2-oxobutanoate: step 2/2.</text>
</comment>
<keyword evidence="7" id="KW-0560">Oxidoreductase</keyword>
<dbReference type="InterPro" id="IPR008927">
    <property type="entry name" value="6-PGluconate_DH-like_C_sf"/>
</dbReference>
<dbReference type="GO" id="GO:0015940">
    <property type="term" value="P:pantothenate biosynthetic process"/>
    <property type="evidence" value="ECO:0007669"/>
    <property type="project" value="UniProtKB-UniPathway"/>
</dbReference>
<dbReference type="Pfam" id="PF02558">
    <property type="entry name" value="ApbA"/>
    <property type="match status" value="1"/>
</dbReference>
<dbReference type="PANTHER" id="PTHR21708">
    <property type="entry name" value="PROBABLE 2-DEHYDROPANTOATE 2-REDUCTASE"/>
    <property type="match status" value="1"/>
</dbReference>
<dbReference type="InterPro" id="IPR013752">
    <property type="entry name" value="KPA_reductase"/>
</dbReference>
<dbReference type="InterPro" id="IPR036291">
    <property type="entry name" value="NAD(P)-bd_dom_sf"/>
</dbReference>
<feature type="domain" description="Ketopantoate reductase C-terminal" evidence="11">
    <location>
        <begin position="226"/>
        <end position="347"/>
    </location>
</feature>
<dbReference type="AlphaFoldDB" id="A0A7U6RCB8"/>
<dbReference type="InterPro" id="IPR003710">
    <property type="entry name" value="ApbA"/>
</dbReference>
<evidence type="ECO:0000256" key="7">
    <source>
        <dbReference type="ARBA" id="ARBA00023002"/>
    </source>
</evidence>
<dbReference type="UniPathway" id="UPA00028">
    <property type="reaction ID" value="UER00004"/>
</dbReference>
<dbReference type="NCBIfam" id="TIGR00745">
    <property type="entry name" value="apbA_panE"/>
    <property type="match status" value="1"/>
</dbReference>
<evidence type="ECO:0000256" key="4">
    <source>
        <dbReference type="ARBA" id="ARBA00019465"/>
    </source>
</evidence>
<dbReference type="GO" id="GO:0005737">
    <property type="term" value="C:cytoplasm"/>
    <property type="evidence" value="ECO:0007669"/>
    <property type="project" value="TreeGrafter"/>
</dbReference>
<reference evidence="12 13" key="1">
    <citation type="submission" date="2020-01" db="EMBL/GenBank/DDBJ databases">
        <title>Complete Genome Sequence of Pseudomonas putida Strain TS312, Harboring the HdtS type N-acyl-homoserine Lactone Synthase, Isolated from a Paper Mill.</title>
        <authorList>
            <person name="Hosoe A."/>
            <person name="Suenaga T."/>
            <person name="Sugi T."/>
            <person name="Izumi T."/>
            <person name="Nagai N."/>
            <person name="Terada A."/>
        </authorList>
    </citation>
    <scope>NUCLEOTIDE SEQUENCE [LARGE SCALE GENOMIC DNA]</scope>
    <source>
        <strain evidence="12 13">TS312</strain>
    </source>
</reference>
<dbReference type="EMBL" id="AP022324">
    <property type="protein sequence ID" value="BBU44343.1"/>
    <property type="molecule type" value="Genomic_DNA"/>
</dbReference>
<comment type="similarity">
    <text evidence="2">Belongs to the ketopantoate reductase family.</text>
</comment>
<dbReference type="FunFam" id="1.10.1040.10:FF:000017">
    <property type="entry name" value="2-dehydropantoate 2-reductase"/>
    <property type="match status" value="1"/>
</dbReference>
<dbReference type="GO" id="GO:0008677">
    <property type="term" value="F:2-dehydropantoate 2-reductase activity"/>
    <property type="evidence" value="ECO:0007669"/>
    <property type="project" value="UniProtKB-EC"/>
</dbReference>
<dbReference type="Proteomes" id="UP000464661">
    <property type="component" value="Chromosome"/>
</dbReference>
<evidence type="ECO:0000256" key="5">
    <source>
        <dbReference type="ARBA" id="ARBA00022655"/>
    </source>
</evidence>
<gene>
    <name evidence="12" type="ORF">PPTS312_22580</name>
</gene>
<evidence type="ECO:0000256" key="3">
    <source>
        <dbReference type="ARBA" id="ARBA00013014"/>
    </source>
</evidence>
<dbReference type="SUPFAM" id="SSF48179">
    <property type="entry name" value="6-phosphogluconate dehydrogenase C-terminal domain-like"/>
    <property type="match status" value="1"/>
</dbReference>
<feature type="domain" description="Ketopantoate reductase N-terminal" evidence="10">
    <location>
        <begin position="48"/>
        <end position="196"/>
    </location>
</feature>
<dbReference type="InterPro" id="IPR013332">
    <property type="entry name" value="KPR_N"/>
</dbReference>
<dbReference type="PANTHER" id="PTHR21708:SF26">
    <property type="entry name" value="2-DEHYDROPANTOATE 2-REDUCTASE"/>
    <property type="match status" value="1"/>
</dbReference>
<protein>
    <recommendedName>
        <fullName evidence="4">2-dehydropantoate 2-reductase</fullName>
        <ecNumber evidence="3">1.1.1.169</ecNumber>
    </recommendedName>
    <alternativeName>
        <fullName evidence="8">Ketopantoate reductase</fullName>
    </alternativeName>
</protein>
<dbReference type="EC" id="1.1.1.169" evidence="3"/>
<dbReference type="InterPro" id="IPR013328">
    <property type="entry name" value="6PGD_dom2"/>
</dbReference>
<evidence type="ECO:0000256" key="8">
    <source>
        <dbReference type="ARBA" id="ARBA00032024"/>
    </source>
</evidence>
<evidence type="ECO:0000256" key="2">
    <source>
        <dbReference type="ARBA" id="ARBA00007870"/>
    </source>
</evidence>
<evidence type="ECO:0000256" key="9">
    <source>
        <dbReference type="ARBA" id="ARBA00048793"/>
    </source>
</evidence>
<evidence type="ECO:0000256" key="1">
    <source>
        <dbReference type="ARBA" id="ARBA00004994"/>
    </source>
</evidence>
<keyword evidence="5" id="KW-0566">Pantothenate biosynthesis</keyword>
<dbReference type="SUPFAM" id="SSF51735">
    <property type="entry name" value="NAD(P)-binding Rossmann-fold domains"/>
    <property type="match status" value="1"/>
</dbReference>
<name>A0A7U6RCB8_PSEPU</name>
<dbReference type="Gene3D" id="3.40.50.720">
    <property type="entry name" value="NAD(P)-binding Rossmann-like Domain"/>
    <property type="match status" value="1"/>
</dbReference>
<comment type="catalytic activity">
    <reaction evidence="9">
        <text>(R)-pantoate + NADP(+) = 2-dehydropantoate + NADPH + H(+)</text>
        <dbReference type="Rhea" id="RHEA:16233"/>
        <dbReference type="ChEBI" id="CHEBI:11561"/>
        <dbReference type="ChEBI" id="CHEBI:15378"/>
        <dbReference type="ChEBI" id="CHEBI:15980"/>
        <dbReference type="ChEBI" id="CHEBI:57783"/>
        <dbReference type="ChEBI" id="CHEBI:58349"/>
        <dbReference type="EC" id="1.1.1.169"/>
    </reaction>
</comment>
<evidence type="ECO:0000256" key="6">
    <source>
        <dbReference type="ARBA" id="ARBA00022857"/>
    </source>
</evidence>
<sequence length="355" mass="38481">MGLAQSLWGFSVFECVAREWAAQRCVTCVKRGLTSYSEIGMHPHTPRIGIIGSGAIGGFYGLMLARAGFDVHFLLRSEYQAVREQGLTLDSDVHGALQMQVQAYASAADMPPCDWLLIGAKATSNDQLAPLVVQAAAPGAKVVLLQNGLGVEEQLRPSLRSDMHLLGGLCFICVNRHAPGVIRHQALGAVNLGYHSGPASDGGTGLVDEGVALFKRAGIDSQAMPNLDAARWQKLVWNVPYNGLSVLLGASTMPLMADSHSRDLIQALMAEVVQGAAACGHVLPKGYAEHLFQVTERMPDYWPSMYHDHTFKRPLELQAIYAEPLARARAAGCCLPRMEMLYQALSFLDSNHRPH</sequence>
<evidence type="ECO:0000259" key="11">
    <source>
        <dbReference type="Pfam" id="PF08546"/>
    </source>
</evidence>
<dbReference type="InterPro" id="IPR051402">
    <property type="entry name" value="KPR-Related"/>
</dbReference>